<gene>
    <name evidence="1" type="ORF">FKW77_007204</name>
</gene>
<dbReference type="EMBL" id="CP042200">
    <property type="protein sequence ID" value="QDS77068.1"/>
    <property type="molecule type" value="Genomic_DNA"/>
</dbReference>
<sequence length="398" mass="44559">MAVFLSLSGELRNKVYRRCFVNEMKTMNLQAHTIRSNIGDNKQPASMPICKLAAVPENQASAQFLACCRQIHDEGLSILYGENVFCVEPQSYHIPGQVLGMFAQTIGSRARAYIQYLHLVPDFRSFHRWERKWEFLDQFINLKGLLIRMSWRSFRDGPLPPSLHHGIKILENHSSDFLTRTIPRVSRELLYNDFSKINSGQGVFTCYDHVGRDTTRRETYRVTLNDQSESGDSSLSGENFKLVFVSSWIVARKNEYRVKYYLSHQPSTALSSKSTFQQALGLMNGYLNRQIAVISQLRKHECIQFTMSTFGPSPGAISLANPAANPAENLAAKPAASRAATSAAAPSRLARWECFRGPPEFHIFSSTSSSSIPAQLARSATSSTKSVIQFAESIACGI</sequence>
<dbReference type="OrthoDB" id="5372935at2759"/>
<protein>
    <submittedName>
        <fullName evidence="1">Uncharacterized protein</fullName>
    </submittedName>
</protein>
<keyword evidence="2" id="KW-1185">Reference proteome</keyword>
<organism evidence="1 2">
    <name type="scientific">Venturia effusa</name>
    <dbReference type="NCBI Taxonomy" id="50376"/>
    <lineage>
        <taxon>Eukaryota</taxon>
        <taxon>Fungi</taxon>
        <taxon>Dikarya</taxon>
        <taxon>Ascomycota</taxon>
        <taxon>Pezizomycotina</taxon>
        <taxon>Dothideomycetes</taxon>
        <taxon>Pleosporomycetidae</taxon>
        <taxon>Venturiales</taxon>
        <taxon>Venturiaceae</taxon>
        <taxon>Venturia</taxon>
    </lineage>
</organism>
<accession>A0A517LN43</accession>
<evidence type="ECO:0000313" key="2">
    <source>
        <dbReference type="Proteomes" id="UP000316270"/>
    </source>
</evidence>
<dbReference type="PANTHER" id="PTHR38790:SF8">
    <property type="entry name" value="F-BOX DOMAIN-CONTAINING PROTEIN"/>
    <property type="match status" value="1"/>
</dbReference>
<name>A0A517LN43_9PEZI</name>
<dbReference type="Proteomes" id="UP000316270">
    <property type="component" value="Chromosome 16"/>
</dbReference>
<proteinExistence type="predicted"/>
<evidence type="ECO:0000313" key="1">
    <source>
        <dbReference type="EMBL" id="QDS77068.1"/>
    </source>
</evidence>
<reference evidence="1 2" key="1">
    <citation type="submission" date="2019-07" db="EMBL/GenBank/DDBJ databases">
        <title>Finished genome of Venturia effusa.</title>
        <authorList>
            <person name="Young C.A."/>
            <person name="Cox M.P."/>
            <person name="Ganley A.R.D."/>
            <person name="David W.J."/>
        </authorList>
    </citation>
    <scope>NUCLEOTIDE SEQUENCE [LARGE SCALE GENOMIC DNA]</scope>
    <source>
        <strain evidence="2">albino</strain>
    </source>
</reference>
<dbReference type="AlphaFoldDB" id="A0A517LN43"/>
<dbReference type="PANTHER" id="PTHR38790">
    <property type="entry name" value="2EXR DOMAIN-CONTAINING PROTEIN-RELATED"/>
    <property type="match status" value="1"/>
</dbReference>